<dbReference type="GO" id="GO:0016020">
    <property type="term" value="C:membrane"/>
    <property type="evidence" value="ECO:0007669"/>
    <property type="project" value="InterPro"/>
</dbReference>
<dbReference type="RefSeq" id="WP_127703340.1">
    <property type="nucleotide sequence ID" value="NZ_SACK01000001.1"/>
</dbReference>
<feature type="transmembrane region" description="Helical" evidence="1">
    <location>
        <begin position="7"/>
        <end position="26"/>
    </location>
</feature>
<keyword evidence="4" id="KW-1185">Reference proteome</keyword>
<comment type="caution">
    <text evidence="3">The sequence shown here is derived from an EMBL/GenBank/DDBJ whole genome shotgun (WGS) entry which is preliminary data.</text>
</comment>
<keyword evidence="1" id="KW-0812">Transmembrane</keyword>
<protein>
    <submittedName>
        <fullName evidence="3">Histidine kinase</fullName>
    </submittedName>
</protein>
<dbReference type="InterPro" id="IPR036890">
    <property type="entry name" value="HATPase_C_sf"/>
</dbReference>
<dbReference type="InterPro" id="IPR050640">
    <property type="entry name" value="Bact_2-comp_sensor_kinase"/>
</dbReference>
<dbReference type="GO" id="GO:0000155">
    <property type="term" value="F:phosphorelay sensor kinase activity"/>
    <property type="evidence" value="ECO:0007669"/>
    <property type="project" value="InterPro"/>
</dbReference>
<evidence type="ECO:0000313" key="4">
    <source>
        <dbReference type="Proteomes" id="UP000282759"/>
    </source>
</evidence>
<proteinExistence type="predicted"/>
<dbReference type="PANTHER" id="PTHR34220:SF7">
    <property type="entry name" value="SENSOR HISTIDINE KINASE YPDA"/>
    <property type="match status" value="1"/>
</dbReference>
<keyword evidence="1" id="KW-0472">Membrane</keyword>
<dbReference type="Proteomes" id="UP000282759">
    <property type="component" value="Unassembled WGS sequence"/>
</dbReference>
<dbReference type="PANTHER" id="PTHR34220">
    <property type="entry name" value="SENSOR HISTIDINE KINASE YPDA"/>
    <property type="match status" value="1"/>
</dbReference>
<dbReference type="EMBL" id="SACK01000001">
    <property type="protein sequence ID" value="RVU02975.1"/>
    <property type="molecule type" value="Genomic_DNA"/>
</dbReference>
<keyword evidence="3" id="KW-0418">Kinase</keyword>
<gene>
    <name evidence="3" type="ORF">EOD41_03305</name>
</gene>
<name>A0A437MZ83_9SPHI</name>
<feature type="transmembrane region" description="Helical" evidence="1">
    <location>
        <begin position="64"/>
        <end position="84"/>
    </location>
</feature>
<keyword evidence="3" id="KW-0808">Transferase</keyword>
<evidence type="ECO:0000256" key="1">
    <source>
        <dbReference type="SAM" id="Phobius"/>
    </source>
</evidence>
<evidence type="ECO:0000259" key="2">
    <source>
        <dbReference type="Pfam" id="PF06580"/>
    </source>
</evidence>
<organism evidence="3 4">
    <name type="scientific">Mucilaginibacter limnophilus</name>
    <dbReference type="NCBI Taxonomy" id="1932778"/>
    <lineage>
        <taxon>Bacteria</taxon>
        <taxon>Pseudomonadati</taxon>
        <taxon>Bacteroidota</taxon>
        <taxon>Sphingobacteriia</taxon>
        <taxon>Sphingobacteriales</taxon>
        <taxon>Sphingobacteriaceae</taxon>
        <taxon>Mucilaginibacter</taxon>
    </lineage>
</organism>
<dbReference type="OrthoDB" id="9792992at2"/>
<dbReference type="Pfam" id="PF06580">
    <property type="entry name" value="His_kinase"/>
    <property type="match status" value="1"/>
</dbReference>
<accession>A0A437MZ83</accession>
<feature type="transmembrane region" description="Helical" evidence="1">
    <location>
        <begin position="32"/>
        <end position="52"/>
    </location>
</feature>
<reference evidence="3 4" key="1">
    <citation type="submission" date="2019-01" db="EMBL/GenBank/DDBJ databases">
        <authorList>
            <person name="Chen W.-M."/>
        </authorList>
    </citation>
    <scope>NUCLEOTIDE SEQUENCE [LARGE SCALE GENOMIC DNA]</scope>
    <source>
        <strain evidence="3 4">YBJ-36</strain>
    </source>
</reference>
<evidence type="ECO:0000313" key="3">
    <source>
        <dbReference type="EMBL" id="RVU02975.1"/>
    </source>
</evidence>
<feature type="domain" description="Signal transduction histidine kinase internal region" evidence="2">
    <location>
        <begin position="157"/>
        <end position="236"/>
    </location>
</feature>
<dbReference type="AlphaFoldDB" id="A0A437MZ83"/>
<dbReference type="InterPro" id="IPR010559">
    <property type="entry name" value="Sig_transdc_His_kin_internal"/>
</dbReference>
<keyword evidence="1" id="KW-1133">Transmembrane helix</keyword>
<dbReference type="Gene3D" id="3.30.565.10">
    <property type="entry name" value="Histidine kinase-like ATPase, C-terminal domain"/>
    <property type="match status" value="1"/>
</dbReference>
<sequence>MKKFPVAHIAFWLCSVLLLTLIYGIAFDSYRLGIVVILMLIPVHMIYFYTVVYGIAPNFFHQRYVFTGMTLLAVGFGAAVLYRINEITISDPYIYRYYLAMDPAFTWKKLDGNFWQQLSRPADFVNAAERSNVIVWIGISMKFIKMWYERRQAALQAELSFLKGQIHPHFLFNTLNNLYALSLGQSKQTPQVILGLSNILRYMLYECNTAQVMLKRDVEILQSYVALEKIRYEERLDLNFNINGDARQQKVTPLLMLPLIENAFKHGVSETVDAPWINIELQIKSDQLLLKVSNSKAKTVSNKQAFENVGLANLQKRLDLLYPKRFSLELCDEADVYIAILQLNLNDDDKNPDN</sequence>